<protein>
    <submittedName>
        <fullName evidence="1">Sarcosine oxidase subunit delta</fullName>
    </submittedName>
</protein>
<evidence type="ECO:0000313" key="1">
    <source>
        <dbReference type="EMBL" id="GEP06812.1"/>
    </source>
</evidence>
<dbReference type="Gene3D" id="3.30.2270.10">
    <property type="entry name" value="Folate-binding superfamily"/>
    <property type="match status" value="1"/>
</dbReference>
<dbReference type="Proteomes" id="UP001156856">
    <property type="component" value="Unassembled WGS sequence"/>
</dbReference>
<reference evidence="1 3" key="3">
    <citation type="submission" date="2019-07" db="EMBL/GenBank/DDBJ databases">
        <title>Whole genome shotgun sequence of Methylobacterium oxalidis NBRC 107715.</title>
        <authorList>
            <person name="Hosoyama A."/>
            <person name="Uohara A."/>
            <person name="Ohji S."/>
            <person name="Ichikawa N."/>
        </authorList>
    </citation>
    <scope>NUCLEOTIDE SEQUENCE [LARGE SCALE GENOMIC DNA]</scope>
    <source>
        <strain evidence="1 3">NBRC 107715</strain>
    </source>
</reference>
<dbReference type="RefSeq" id="WP_147028318.1">
    <property type="nucleotide sequence ID" value="NZ_BJZU01000123.1"/>
</dbReference>
<evidence type="ECO:0000313" key="3">
    <source>
        <dbReference type="Proteomes" id="UP000321960"/>
    </source>
</evidence>
<evidence type="ECO:0000313" key="4">
    <source>
        <dbReference type="Proteomes" id="UP001156856"/>
    </source>
</evidence>
<dbReference type="Pfam" id="PF04267">
    <property type="entry name" value="SoxD"/>
    <property type="match status" value="1"/>
</dbReference>
<dbReference type="InterPro" id="IPR006279">
    <property type="entry name" value="SoxD"/>
</dbReference>
<proteinExistence type="predicted"/>
<dbReference type="InterPro" id="IPR038561">
    <property type="entry name" value="SoxD_sf"/>
</dbReference>
<reference evidence="2" key="1">
    <citation type="journal article" date="2014" name="Int. J. Syst. Evol. Microbiol.">
        <title>Complete genome of a new Firmicutes species belonging to the dominant human colonic microbiota ('Ruminococcus bicirculans') reveals two chromosomes and a selective capacity to utilize plant glucans.</title>
        <authorList>
            <consortium name="NISC Comparative Sequencing Program"/>
            <person name="Wegmann U."/>
            <person name="Louis P."/>
            <person name="Goesmann A."/>
            <person name="Henrissat B."/>
            <person name="Duncan S.H."/>
            <person name="Flint H.J."/>
        </authorList>
    </citation>
    <scope>NUCLEOTIDE SEQUENCE</scope>
    <source>
        <strain evidence="2">NBRC 107715</strain>
    </source>
</reference>
<dbReference type="EMBL" id="BSPK01000018">
    <property type="protein sequence ID" value="GLS62930.1"/>
    <property type="molecule type" value="Genomic_DNA"/>
</dbReference>
<dbReference type="Proteomes" id="UP000321960">
    <property type="component" value="Unassembled WGS sequence"/>
</dbReference>
<sequence length="95" mass="10482">MRIRCPHCGERDNGEFSYLGDAAPVRPDGMEAEAAAMHDYVYLRDNPAGAIRELWYHGAGCRGWLVVTRDTRTHAISDVAPARDVALARRKGEAA</sequence>
<dbReference type="EMBL" id="BJZU01000123">
    <property type="protein sequence ID" value="GEP06812.1"/>
    <property type="molecule type" value="Genomic_DNA"/>
</dbReference>
<name>A0A512JA23_9HYPH</name>
<dbReference type="OrthoDB" id="7159274at2"/>
<keyword evidence="4" id="KW-1185">Reference proteome</keyword>
<evidence type="ECO:0000313" key="2">
    <source>
        <dbReference type="EMBL" id="GLS62930.1"/>
    </source>
</evidence>
<dbReference type="AlphaFoldDB" id="A0A512JA23"/>
<comment type="caution">
    <text evidence="1">The sequence shown here is derived from an EMBL/GenBank/DDBJ whole genome shotgun (WGS) entry which is preliminary data.</text>
</comment>
<gene>
    <name evidence="2" type="ORF">GCM10007888_13110</name>
    <name evidence="1" type="ORF">MOX02_48500</name>
</gene>
<organism evidence="1 3">
    <name type="scientific">Methylobacterium oxalidis</name>
    <dbReference type="NCBI Taxonomy" id="944322"/>
    <lineage>
        <taxon>Bacteria</taxon>
        <taxon>Pseudomonadati</taxon>
        <taxon>Pseudomonadota</taxon>
        <taxon>Alphaproteobacteria</taxon>
        <taxon>Hyphomicrobiales</taxon>
        <taxon>Methylobacteriaceae</taxon>
        <taxon>Methylobacterium</taxon>
    </lineage>
</organism>
<reference evidence="2" key="4">
    <citation type="submission" date="2023-01" db="EMBL/GenBank/DDBJ databases">
        <title>Draft genome sequence of Methylobacterium oxalidis strain NBRC 107715.</title>
        <authorList>
            <person name="Sun Q."/>
            <person name="Mori K."/>
        </authorList>
    </citation>
    <scope>NUCLEOTIDE SEQUENCE</scope>
    <source>
        <strain evidence="2">NBRC 107715</strain>
    </source>
</reference>
<reference evidence="4" key="2">
    <citation type="journal article" date="2019" name="Int. J. Syst. Evol. Microbiol.">
        <title>The Global Catalogue of Microorganisms (GCM) 10K type strain sequencing project: providing services to taxonomists for standard genome sequencing and annotation.</title>
        <authorList>
            <consortium name="The Broad Institute Genomics Platform"/>
            <consortium name="The Broad Institute Genome Sequencing Center for Infectious Disease"/>
            <person name="Wu L."/>
            <person name="Ma J."/>
        </authorList>
    </citation>
    <scope>NUCLEOTIDE SEQUENCE [LARGE SCALE GENOMIC DNA]</scope>
    <source>
        <strain evidence="4">NBRC 107715</strain>
    </source>
</reference>
<dbReference type="GO" id="GO:0046653">
    <property type="term" value="P:tetrahydrofolate metabolic process"/>
    <property type="evidence" value="ECO:0007669"/>
    <property type="project" value="InterPro"/>
</dbReference>
<accession>A0A512JA23</accession>
<dbReference type="GO" id="GO:0008115">
    <property type="term" value="F:sarcosine oxidase activity"/>
    <property type="evidence" value="ECO:0007669"/>
    <property type="project" value="InterPro"/>
</dbReference>